<evidence type="ECO:0000313" key="1">
    <source>
        <dbReference type="EMBL" id="WMV24947.1"/>
    </source>
</evidence>
<dbReference type="Proteomes" id="UP001234989">
    <property type="component" value="Chromosome 4"/>
</dbReference>
<sequence>MNQTLAKQAAKATCKMLMEGACPRRRLAPPRDKNLVRVADVSHTLLSQNLISRNLWEHLRVADLCPDEIC</sequence>
<protein>
    <submittedName>
        <fullName evidence="1">Uncharacterized protein</fullName>
    </submittedName>
</protein>
<keyword evidence="2" id="KW-1185">Reference proteome</keyword>
<gene>
    <name evidence="1" type="ORF">MTR67_018332</name>
</gene>
<dbReference type="EMBL" id="CP133615">
    <property type="protein sequence ID" value="WMV24947.1"/>
    <property type="molecule type" value="Genomic_DNA"/>
</dbReference>
<evidence type="ECO:0000313" key="2">
    <source>
        <dbReference type="Proteomes" id="UP001234989"/>
    </source>
</evidence>
<organism evidence="1 2">
    <name type="scientific">Solanum verrucosum</name>
    <dbReference type="NCBI Taxonomy" id="315347"/>
    <lineage>
        <taxon>Eukaryota</taxon>
        <taxon>Viridiplantae</taxon>
        <taxon>Streptophyta</taxon>
        <taxon>Embryophyta</taxon>
        <taxon>Tracheophyta</taxon>
        <taxon>Spermatophyta</taxon>
        <taxon>Magnoliopsida</taxon>
        <taxon>eudicotyledons</taxon>
        <taxon>Gunneridae</taxon>
        <taxon>Pentapetalae</taxon>
        <taxon>asterids</taxon>
        <taxon>lamiids</taxon>
        <taxon>Solanales</taxon>
        <taxon>Solanaceae</taxon>
        <taxon>Solanoideae</taxon>
        <taxon>Solaneae</taxon>
        <taxon>Solanum</taxon>
    </lineage>
</organism>
<accession>A0AAF0QLI8</accession>
<dbReference type="AlphaFoldDB" id="A0AAF0QLI8"/>
<name>A0AAF0QLI8_SOLVR</name>
<reference evidence="1" key="1">
    <citation type="submission" date="2023-08" db="EMBL/GenBank/DDBJ databases">
        <title>A de novo genome assembly of Solanum verrucosum Schlechtendal, a Mexican diploid species geographically isolated from the other diploid A-genome species in potato relatives.</title>
        <authorList>
            <person name="Hosaka K."/>
        </authorList>
    </citation>
    <scope>NUCLEOTIDE SEQUENCE</scope>
    <source>
        <tissue evidence="1">Young leaves</tissue>
    </source>
</reference>
<proteinExistence type="predicted"/>